<evidence type="ECO:0008006" key="3">
    <source>
        <dbReference type="Google" id="ProtNLM"/>
    </source>
</evidence>
<dbReference type="Proteomes" id="UP000324800">
    <property type="component" value="Unassembled WGS sequence"/>
</dbReference>
<protein>
    <recommendedName>
        <fullName evidence="3">C2 domain-containing protein</fullName>
    </recommendedName>
</protein>
<proteinExistence type="predicted"/>
<name>A0A5J4V0G4_9EUKA</name>
<dbReference type="InterPro" id="IPR035892">
    <property type="entry name" value="C2_domain_sf"/>
</dbReference>
<accession>A0A5J4V0G4</accession>
<sequence length="93" mass="10445">LEVDCGDIKLSKKTQHCKVPTPDNPNFLEVLQFDVPLPLNSLYAPTLNARLYDDVGVRKKLLGTSSIPLGPYLPWTNEERPRNNLRQVVSSIS</sequence>
<dbReference type="AlphaFoldDB" id="A0A5J4V0G4"/>
<feature type="non-terminal residue" evidence="1">
    <location>
        <position position="1"/>
    </location>
</feature>
<organism evidence="1 2">
    <name type="scientific">Streblomastix strix</name>
    <dbReference type="NCBI Taxonomy" id="222440"/>
    <lineage>
        <taxon>Eukaryota</taxon>
        <taxon>Metamonada</taxon>
        <taxon>Preaxostyla</taxon>
        <taxon>Oxymonadida</taxon>
        <taxon>Streblomastigidae</taxon>
        <taxon>Streblomastix</taxon>
    </lineage>
</organism>
<dbReference type="SUPFAM" id="SSF49562">
    <property type="entry name" value="C2 domain (Calcium/lipid-binding domain, CaLB)"/>
    <property type="match status" value="1"/>
</dbReference>
<evidence type="ECO:0000313" key="1">
    <source>
        <dbReference type="EMBL" id="KAA6376209.1"/>
    </source>
</evidence>
<evidence type="ECO:0000313" key="2">
    <source>
        <dbReference type="Proteomes" id="UP000324800"/>
    </source>
</evidence>
<comment type="caution">
    <text evidence="1">The sequence shown here is derived from an EMBL/GenBank/DDBJ whole genome shotgun (WGS) entry which is preliminary data.</text>
</comment>
<dbReference type="EMBL" id="SNRW01010682">
    <property type="protein sequence ID" value="KAA6376209.1"/>
    <property type="molecule type" value="Genomic_DNA"/>
</dbReference>
<dbReference type="OrthoDB" id="270970at2759"/>
<gene>
    <name evidence="1" type="ORF">EZS28_028260</name>
</gene>
<reference evidence="1 2" key="1">
    <citation type="submission" date="2019-03" db="EMBL/GenBank/DDBJ databases">
        <title>Single cell metagenomics reveals metabolic interactions within the superorganism composed of flagellate Streblomastix strix and complex community of Bacteroidetes bacteria on its surface.</title>
        <authorList>
            <person name="Treitli S.C."/>
            <person name="Kolisko M."/>
            <person name="Husnik F."/>
            <person name="Keeling P."/>
            <person name="Hampl V."/>
        </authorList>
    </citation>
    <scope>NUCLEOTIDE SEQUENCE [LARGE SCALE GENOMIC DNA]</scope>
    <source>
        <strain evidence="1">ST1C</strain>
    </source>
</reference>